<evidence type="ECO:0000256" key="1">
    <source>
        <dbReference type="SAM" id="Coils"/>
    </source>
</evidence>
<reference evidence="3" key="2">
    <citation type="submission" date="2025-08" db="UniProtKB">
        <authorList>
            <consortium name="RefSeq"/>
        </authorList>
    </citation>
    <scope>IDENTIFICATION</scope>
</reference>
<dbReference type="RefSeq" id="XP_017974218.1">
    <property type="nucleotide sequence ID" value="XM_018118729.1"/>
</dbReference>
<reference evidence="2" key="1">
    <citation type="journal article" date="1997" name="Nucleic Acids Res.">
        <title>tRNAscan-SE: a program for improved detection of transfer RNA genes in genomic sequence.</title>
        <authorList>
            <person name="Lowe T.M."/>
            <person name="Eddy S.R."/>
        </authorList>
    </citation>
    <scope>NUCLEOTIDE SEQUENCE [LARGE SCALE GENOMIC DNA]</scope>
    <source>
        <strain evidence="2">r\B97-61/B2</strain>
    </source>
</reference>
<dbReference type="Gramene" id="Tc04v2_t011530.9">
    <property type="protein sequence ID" value="Tc04v2_p011530.9"/>
    <property type="gene ID" value="Tc04v2_g011530"/>
</dbReference>
<accession>A0AB32W807</accession>
<evidence type="ECO:0000313" key="2">
    <source>
        <dbReference type="Proteomes" id="UP000694886"/>
    </source>
</evidence>
<dbReference type="GeneID" id="18602144"/>
<evidence type="ECO:0000313" key="3">
    <source>
        <dbReference type="RefSeq" id="XP_017974218.1"/>
    </source>
</evidence>
<gene>
    <name evidence="3" type="primary">LOC18602144</name>
</gene>
<dbReference type="AlphaFoldDB" id="A0AB32W807"/>
<dbReference type="KEGG" id="tcc:18602144"/>
<dbReference type="Proteomes" id="UP000694886">
    <property type="component" value="Chromosome 4"/>
</dbReference>
<name>A0AB32W807_THECC</name>
<sequence length="112" mass="12443">MGPSIQESGPSPFPPFHSSFPFVSQSHEPQLFTRVLAQDDLLGSKTLDQNSEAFTRRIVALLVEIEECMHELEEALAGLEEVIALINKINCFFGAILVVLCLFKLLKSVELL</sequence>
<protein>
    <submittedName>
        <fullName evidence="3">Uncharacterized protein LOC18602144 isoform X1</fullName>
    </submittedName>
</protein>
<organism evidence="2 3">
    <name type="scientific">Theobroma cacao</name>
    <name type="common">Cacao</name>
    <name type="synonym">Cocoa</name>
    <dbReference type="NCBI Taxonomy" id="3641"/>
    <lineage>
        <taxon>Eukaryota</taxon>
        <taxon>Viridiplantae</taxon>
        <taxon>Streptophyta</taxon>
        <taxon>Embryophyta</taxon>
        <taxon>Tracheophyta</taxon>
        <taxon>Spermatophyta</taxon>
        <taxon>Magnoliopsida</taxon>
        <taxon>eudicotyledons</taxon>
        <taxon>Gunneridae</taxon>
        <taxon>Pentapetalae</taxon>
        <taxon>rosids</taxon>
        <taxon>malvids</taxon>
        <taxon>Malvales</taxon>
        <taxon>Malvaceae</taxon>
        <taxon>Byttnerioideae</taxon>
        <taxon>Theobroma</taxon>
    </lineage>
</organism>
<proteinExistence type="predicted"/>
<keyword evidence="1" id="KW-0175">Coiled coil</keyword>
<feature type="coiled-coil region" evidence="1">
    <location>
        <begin position="62"/>
        <end position="89"/>
    </location>
</feature>